<protein>
    <submittedName>
        <fullName evidence="3">Uncharacterized protein</fullName>
    </submittedName>
</protein>
<feature type="region of interest" description="Disordered" evidence="1">
    <location>
        <begin position="55"/>
        <end position="81"/>
    </location>
</feature>
<feature type="compositionally biased region" description="Polar residues" evidence="1">
    <location>
        <begin position="55"/>
        <end position="69"/>
    </location>
</feature>
<dbReference type="EMBL" id="AHJE01000077">
    <property type="protein sequence ID" value="EHP39954.1"/>
    <property type="molecule type" value="Genomic_DNA"/>
</dbReference>
<reference evidence="3 4" key="1">
    <citation type="journal article" date="2012" name="J. Bacteriol.">
        <title>De Novo Genome Project of Cupriavidus basilensis OR16.</title>
        <authorList>
            <person name="Cserhati M."/>
            <person name="Kriszt B."/>
            <person name="Szoboszlay S."/>
            <person name="Toth A."/>
            <person name="Szabo I."/>
            <person name="Tancsics A."/>
            <person name="Nagy I."/>
            <person name="Horvath B."/>
            <person name="Nagy I."/>
            <person name="Kukolya J."/>
        </authorList>
    </citation>
    <scope>NUCLEOTIDE SEQUENCE [LARGE SCALE GENOMIC DNA]</scope>
    <source>
        <strain evidence="3 4">OR16</strain>
    </source>
</reference>
<organism evidence="3 4">
    <name type="scientific">Cupriavidus basilensis OR16</name>
    <dbReference type="NCBI Taxonomy" id="1127483"/>
    <lineage>
        <taxon>Bacteria</taxon>
        <taxon>Pseudomonadati</taxon>
        <taxon>Pseudomonadota</taxon>
        <taxon>Betaproteobacteria</taxon>
        <taxon>Burkholderiales</taxon>
        <taxon>Burkholderiaceae</taxon>
        <taxon>Cupriavidus</taxon>
    </lineage>
</organism>
<dbReference type="PATRIC" id="fig|1127483.3.peg.5687"/>
<comment type="caution">
    <text evidence="3">The sequence shown here is derived from an EMBL/GenBank/DDBJ whole genome shotgun (WGS) entry which is preliminary data.</text>
</comment>
<evidence type="ECO:0000256" key="1">
    <source>
        <dbReference type="SAM" id="MobiDB-lite"/>
    </source>
</evidence>
<dbReference type="Proteomes" id="UP000005808">
    <property type="component" value="Unassembled WGS sequence"/>
</dbReference>
<feature type="chain" id="PRO_5003555286" evidence="2">
    <location>
        <begin position="37"/>
        <end position="81"/>
    </location>
</feature>
<evidence type="ECO:0000256" key="2">
    <source>
        <dbReference type="SAM" id="SignalP"/>
    </source>
</evidence>
<proteinExistence type="predicted"/>
<accession>H1SBX5</accession>
<evidence type="ECO:0000313" key="3">
    <source>
        <dbReference type="EMBL" id="EHP39954.1"/>
    </source>
</evidence>
<keyword evidence="2" id="KW-0732">Signal</keyword>
<name>H1SBX5_9BURK</name>
<sequence>MQSALVTRTNKKHSAIPRLTGAVGVAIAAAPTAAQAAGNTTVAAVGLPAVTVSGSAPSQFKADSTSSIKTPDALLDTDPSP</sequence>
<dbReference type="AlphaFoldDB" id="H1SBX5"/>
<gene>
    <name evidence="3" type="ORF">OR16_28484</name>
</gene>
<feature type="signal peptide" evidence="2">
    <location>
        <begin position="1"/>
        <end position="36"/>
    </location>
</feature>
<dbReference type="RefSeq" id="WP_006161325.1">
    <property type="nucleotide sequence ID" value="NZ_AHJE01000077.1"/>
</dbReference>
<evidence type="ECO:0000313" key="4">
    <source>
        <dbReference type="Proteomes" id="UP000005808"/>
    </source>
</evidence>